<feature type="compositionally biased region" description="Basic and acidic residues" evidence="1">
    <location>
        <begin position="74"/>
        <end position="97"/>
    </location>
</feature>
<feature type="compositionally biased region" description="Basic and acidic residues" evidence="1">
    <location>
        <begin position="116"/>
        <end position="134"/>
    </location>
</feature>
<dbReference type="InterPro" id="IPR029021">
    <property type="entry name" value="Prot-tyrosine_phosphatase-like"/>
</dbReference>
<evidence type="ECO:0000313" key="5">
    <source>
        <dbReference type="Proteomes" id="UP000005239"/>
    </source>
</evidence>
<dbReference type="PANTHER" id="PTHR46163">
    <property type="entry name" value="TYROSINE-PROTEIN PHOSPHATASE-RELATED"/>
    <property type="match status" value="1"/>
</dbReference>
<feature type="domain" description="Tyrosine-protein phosphatase" evidence="2">
    <location>
        <begin position="307"/>
        <end position="571"/>
    </location>
</feature>
<dbReference type="PROSITE" id="PS50055">
    <property type="entry name" value="TYR_PHOSPHATASE_PTP"/>
    <property type="match status" value="1"/>
</dbReference>
<dbReference type="PROSITE" id="PS50056">
    <property type="entry name" value="TYR_PHOSPHATASE_2"/>
    <property type="match status" value="1"/>
</dbReference>
<feature type="compositionally biased region" description="Low complexity" evidence="1">
    <location>
        <begin position="44"/>
        <end position="55"/>
    </location>
</feature>
<proteinExistence type="predicted"/>
<dbReference type="Pfam" id="PF00102">
    <property type="entry name" value="Y_phosphatase"/>
    <property type="match status" value="1"/>
</dbReference>
<protein>
    <submittedName>
        <fullName evidence="4">Tyrosine phosphatase</fullName>
    </submittedName>
</protein>
<dbReference type="InterPro" id="IPR000242">
    <property type="entry name" value="PTP_cat"/>
</dbReference>
<name>A0A8R1Y442_PRIPA</name>
<evidence type="ECO:0000259" key="2">
    <source>
        <dbReference type="PROSITE" id="PS50055"/>
    </source>
</evidence>
<dbReference type="InterPro" id="IPR052782">
    <property type="entry name" value="Oocyte-zygote_transition_reg"/>
</dbReference>
<gene>
    <name evidence="4" type="primary">WBGene00092887</name>
</gene>
<dbReference type="InterPro" id="IPR003595">
    <property type="entry name" value="Tyr_Pase_cat"/>
</dbReference>
<keyword evidence="5" id="KW-1185">Reference proteome</keyword>
<dbReference type="PANTHER" id="PTHR46163:SF5">
    <property type="entry name" value="TYROSINE-PROTEIN PHOSPHATASE"/>
    <property type="match status" value="1"/>
</dbReference>
<feature type="compositionally biased region" description="Low complexity" evidence="1">
    <location>
        <begin position="182"/>
        <end position="194"/>
    </location>
</feature>
<sequence>MIHSTSPLLSLSLFIPFPFSSISLRVDGRPLFSSIDRPLFPIMGGSSSKPVSKAPSVEEKKRTLAKKPSTPATRSKDTPKTTPEKVTPEKTARRIDRTAVTSDPDANATTPVAKRKRDEGENRTAKEIVKSKESQKKKKKSVGKYVDGNFVSAEGPKKKHPTPRSTPKTGSSEERKKNISTKSGSGKKASSASSEKSKRRVKKPETSVEKSTERTVDEKTQDSSGRRKRASRKGKSVDVGRSAEDLSKKTEQTEQTEKTKDENTVPTFEDDNTLVSDAPKRKKYSEDKEENVKAFLKLILGKGVKGLKEEFAELKKEIIVVKKDEVNEIYSEFSLPINAPKNRYKDVPRLNESKVVLKDRKDDQSYIHANYCSTPKGEKRFICTQGPNESTYNDFWWMIWHEEVEFIAMLCNFIEMNKPKCDKYFPMDEGEILSTQDFSIQCMAVHGNKWPETVTIRKLSVTKKDGDKDHTVHHLHWESWPDRGVPPIDSSIFKLLARVSKSTKPIAVHCSAGIGRTGTMVVVQIAMEMLSTGESLSGGLAPILKKLRGQRAMSVQTENQYIFIHRVLLDYFKDAIDDDETAQFCAEYDALTK</sequence>
<evidence type="ECO:0000259" key="3">
    <source>
        <dbReference type="PROSITE" id="PS50056"/>
    </source>
</evidence>
<organism evidence="4 5">
    <name type="scientific">Pristionchus pacificus</name>
    <name type="common">Parasitic nematode worm</name>
    <dbReference type="NCBI Taxonomy" id="54126"/>
    <lineage>
        <taxon>Eukaryota</taxon>
        <taxon>Metazoa</taxon>
        <taxon>Ecdysozoa</taxon>
        <taxon>Nematoda</taxon>
        <taxon>Chromadorea</taxon>
        <taxon>Rhabditida</taxon>
        <taxon>Rhabditina</taxon>
        <taxon>Diplogasteromorpha</taxon>
        <taxon>Diplogasteroidea</taxon>
        <taxon>Neodiplogasteridae</taxon>
        <taxon>Pristionchus</taxon>
    </lineage>
</organism>
<evidence type="ECO:0000256" key="1">
    <source>
        <dbReference type="SAM" id="MobiDB-lite"/>
    </source>
</evidence>
<evidence type="ECO:0000313" key="4">
    <source>
        <dbReference type="EnsemblMetazoa" id="PPA03333.1"/>
    </source>
</evidence>
<dbReference type="AlphaFoldDB" id="A0A8R1Y442"/>
<dbReference type="PRINTS" id="PR00700">
    <property type="entry name" value="PRTYPHPHTASE"/>
</dbReference>
<dbReference type="PROSITE" id="PS00383">
    <property type="entry name" value="TYR_PHOSPHATASE_1"/>
    <property type="match status" value="1"/>
</dbReference>
<reference evidence="5" key="1">
    <citation type="journal article" date="2008" name="Nat. Genet.">
        <title>The Pristionchus pacificus genome provides a unique perspective on nematode lifestyle and parasitism.</title>
        <authorList>
            <person name="Dieterich C."/>
            <person name="Clifton S.W."/>
            <person name="Schuster L.N."/>
            <person name="Chinwalla A."/>
            <person name="Delehaunty K."/>
            <person name="Dinkelacker I."/>
            <person name="Fulton L."/>
            <person name="Fulton R."/>
            <person name="Godfrey J."/>
            <person name="Minx P."/>
            <person name="Mitreva M."/>
            <person name="Roeseler W."/>
            <person name="Tian H."/>
            <person name="Witte H."/>
            <person name="Yang S.P."/>
            <person name="Wilson R.K."/>
            <person name="Sommer R.J."/>
        </authorList>
    </citation>
    <scope>NUCLEOTIDE SEQUENCE [LARGE SCALE GENOMIC DNA]</scope>
    <source>
        <strain evidence="5">PS312</strain>
    </source>
</reference>
<dbReference type="GO" id="GO:0004725">
    <property type="term" value="F:protein tyrosine phosphatase activity"/>
    <property type="evidence" value="ECO:0007669"/>
    <property type="project" value="InterPro"/>
</dbReference>
<dbReference type="SUPFAM" id="SSF52799">
    <property type="entry name" value="(Phosphotyrosine protein) phosphatases II"/>
    <property type="match status" value="1"/>
</dbReference>
<feature type="domain" description="Tyrosine specific protein phosphatases" evidence="3">
    <location>
        <begin position="490"/>
        <end position="562"/>
    </location>
</feature>
<feature type="compositionally biased region" description="Basic and acidic residues" evidence="1">
    <location>
        <begin position="203"/>
        <end position="225"/>
    </location>
</feature>
<feature type="compositionally biased region" description="Basic and acidic residues" evidence="1">
    <location>
        <begin position="235"/>
        <end position="263"/>
    </location>
</feature>
<dbReference type="Gene3D" id="3.90.190.10">
    <property type="entry name" value="Protein tyrosine phosphatase superfamily"/>
    <property type="match status" value="1"/>
</dbReference>
<dbReference type="InterPro" id="IPR000387">
    <property type="entry name" value="Tyr_Pase_dom"/>
</dbReference>
<dbReference type="EnsemblMetazoa" id="PPA03333.1">
    <property type="protein sequence ID" value="PPA03333.1"/>
    <property type="gene ID" value="WBGene00092887"/>
</dbReference>
<dbReference type="Proteomes" id="UP000005239">
    <property type="component" value="Unassembled WGS sequence"/>
</dbReference>
<feature type="region of interest" description="Disordered" evidence="1">
    <location>
        <begin position="42"/>
        <end position="287"/>
    </location>
</feature>
<dbReference type="InterPro" id="IPR016130">
    <property type="entry name" value="Tyr_Pase_AS"/>
</dbReference>
<dbReference type="SMART" id="SM00194">
    <property type="entry name" value="PTPc"/>
    <property type="match status" value="1"/>
</dbReference>
<reference evidence="4" key="2">
    <citation type="submission" date="2022-06" db="UniProtKB">
        <authorList>
            <consortium name="EnsemblMetazoa"/>
        </authorList>
    </citation>
    <scope>IDENTIFICATION</scope>
    <source>
        <strain evidence="4">PS312</strain>
    </source>
</reference>
<dbReference type="SMART" id="SM00404">
    <property type="entry name" value="PTPc_motif"/>
    <property type="match status" value="1"/>
</dbReference>
<dbReference type="CDD" id="cd00047">
    <property type="entry name" value="PTPc"/>
    <property type="match status" value="1"/>
</dbReference>
<accession>A0A8R1Y442</accession>